<feature type="non-terminal residue" evidence="1">
    <location>
        <position position="1"/>
    </location>
</feature>
<reference evidence="1 2" key="1">
    <citation type="journal article" date="2023" name="Plants (Basel)">
        <title>Bridging the Gap: Combining Genomics and Transcriptomics Approaches to Understand Stylosanthes scabra, an Orphan Legume from the Brazilian Caatinga.</title>
        <authorList>
            <person name="Ferreira-Neto J.R.C."/>
            <person name="da Silva M.D."/>
            <person name="Binneck E."/>
            <person name="de Melo N.F."/>
            <person name="da Silva R.H."/>
            <person name="de Melo A.L.T.M."/>
            <person name="Pandolfi V."/>
            <person name="Bustamante F.O."/>
            <person name="Brasileiro-Vidal A.C."/>
            <person name="Benko-Iseppon A.M."/>
        </authorList>
    </citation>
    <scope>NUCLEOTIDE SEQUENCE [LARGE SCALE GENOMIC DNA]</scope>
    <source>
        <tissue evidence="1">Leaves</tissue>
    </source>
</reference>
<dbReference type="EMBL" id="JASCZI010123300">
    <property type="protein sequence ID" value="MED6165278.1"/>
    <property type="molecule type" value="Genomic_DNA"/>
</dbReference>
<organism evidence="1 2">
    <name type="scientific">Stylosanthes scabra</name>
    <dbReference type="NCBI Taxonomy" id="79078"/>
    <lineage>
        <taxon>Eukaryota</taxon>
        <taxon>Viridiplantae</taxon>
        <taxon>Streptophyta</taxon>
        <taxon>Embryophyta</taxon>
        <taxon>Tracheophyta</taxon>
        <taxon>Spermatophyta</taxon>
        <taxon>Magnoliopsida</taxon>
        <taxon>eudicotyledons</taxon>
        <taxon>Gunneridae</taxon>
        <taxon>Pentapetalae</taxon>
        <taxon>rosids</taxon>
        <taxon>fabids</taxon>
        <taxon>Fabales</taxon>
        <taxon>Fabaceae</taxon>
        <taxon>Papilionoideae</taxon>
        <taxon>50 kb inversion clade</taxon>
        <taxon>dalbergioids sensu lato</taxon>
        <taxon>Dalbergieae</taxon>
        <taxon>Pterocarpus clade</taxon>
        <taxon>Stylosanthes</taxon>
    </lineage>
</organism>
<sequence>KTSKDAHASLPCRIQRALWTGLHTQLDAANLYDSQQSDKCIRSSSATKEWVIVPTRKGALSNNCSSSIRSNRVTKN</sequence>
<evidence type="ECO:0000313" key="1">
    <source>
        <dbReference type="EMBL" id="MED6165278.1"/>
    </source>
</evidence>
<evidence type="ECO:0000313" key="2">
    <source>
        <dbReference type="Proteomes" id="UP001341840"/>
    </source>
</evidence>
<name>A0ABU6UZ63_9FABA</name>
<proteinExistence type="predicted"/>
<gene>
    <name evidence="1" type="ORF">PIB30_098076</name>
</gene>
<protein>
    <submittedName>
        <fullName evidence="1">Uncharacterized protein</fullName>
    </submittedName>
</protein>
<comment type="caution">
    <text evidence="1">The sequence shown here is derived from an EMBL/GenBank/DDBJ whole genome shotgun (WGS) entry which is preliminary data.</text>
</comment>
<accession>A0ABU6UZ63</accession>
<dbReference type="Proteomes" id="UP001341840">
    <property type="component" value="Unassembled WGS sequence"/>
</dbReference>
<keyword evidence="2" id="KW-1185">Reference proteome</keyword>